<keyword evidence="10" id="KW-1185">Reference proteome</keyword>
<evidence type="ECO:0000313" key="10">
    <source>
        <dbReference type="Proteomes" id="UP000095401"/>
    </source>
</evidence>
<comment type="catalytic activity">
    <reaction evidence="6 7">
        <text>a D-alpha-amino acid + A + H2O = a 2-oxocarboxylate + AH2 + NH4(+)</text>
        <dbReference type="Rhea" id="RHEA:18125"/>
        <dbReference type="ChEBI" id="CHEBI:13193"/>
        <dbReference type="ChEBI" id="CHEBI:15377"/>
        <dbReference type="ChEBI" id="CHEBI:17499"/>
        <dbReference type="ChEBI" id="CHEBI:28938"/>
        <dbReference type="ChEBI" id="CHEBI:35179"/>
        <dbReference type="ChEBI" id="CHEBI:59871"/>
    </reaction>
</comment>
<name>A0A1D8IPH9_9GAMM</name>
<feature type="domain" description="FAD dependent oxidoreductase" evidence="8">
    <location>
        <begin position="2"/>
        <end position="398"/>
    </location>
</feature>
<dbReference type="AlphaFoldDB" id="A0A1D8IPH9"/>
<keyword evidence="5 7" id="KW-0560">Oxidoreductase</keyword>
<evidence type="ECO:0000313" key="9">
    <source>
        <dbReference type="EMBL" id="AOU98387.1"/>
    </source>
</evidence>
<dbReference type="Pfam" id="PF01266">
    <property type="entry name" value="DAO"/>
    <property type="match status" value="1"/>
</dbReference>
<dbReference type="Gene3D" id="3.30.9.10">
    <property type="entry name" value="D-Amino Acid Oxidase, subunit A, domain 2"/>
    <property type="match status" value="1"/>
</dbReference>
<dbReference type="PANTHER" id="PTHR13847">
    <property type="entry name" value="SARCOSINE DEHYDROGENASE-RELATED"/>
    <property type="match status" value="1"/>
</dbReference>
<comment type="similarity">
    <text evidence="2 7">Belongs to the DadA oxidoreductase family.</text>
</comment>
<feature type="binding site" evidence="7">
    <location>
        <begin position="3"/>
        <end position="17"/>
    </location>
    <ligand>
        <name>FAD</name>
        <dbReference type="ChEBI" id="CHEBI:57692"/>
    </ligand>
</feature>
<dbReference type="Gene3D" id="3.50.50.60">
    <property type="entry name" value="FAD/NAD(P)-binding domain"/>
    <property type="match status" value="2"/>
</dbReference>
<dbReference type="InterPro" id="IPR023080">
    <property type="entry name" value="DadA"/>
</dbReference>
<dbReference type="EMBL" id="CP017415">
    <property type="protein sequence ID" value="AOU98387.1"/>
    <property type="molecule type" value="Genomic_DNA"/>
</dbReference>
<evidence type="ECO:0000256" key="3">
    <source>
        <dbReference type="ARBA" id="ARBA00022630"/>
    </source>
</evidence>
<dbReference type="HAMAP" id="MF_01202">
    <property type="entry name" value="DadA"/>
    <property type="match status" value="1"/>
</dbReference>
<dbReference type="GO" id="GO:0055130">
    <property type="term" value="P:D-alanine catabolic process"/>
    <property type="evidence" value="ECO:0007669"/>
    <property type="project" value="TreeGrafter"/>
</dbReference>
<dbReference type="InterPro" id="IPR036188">
    <property type="entry name" value="FAD/NAD-bd_sf"/>
</dbReference>
<evidence type="ECO:0000256" key="6">
    <source>
        <dbReference type="ARBA" id="ARBA00047884"/>
    </source>
</evidence>
<evidence type="ECO:0000256" key="2">
    <source>
        <dbReference type="ARBA" id="ARBA00009410"/>
    </source>
</evidence>
<dbReference type="PANTHER" id="PTHR13847:SF280">
    <property type="entry name" value="D-AMINO ACID DEHYDROGENASE"/>
    <property type="match status" value="1"/>
</dbReference>
<dbReference type="SUPFAM" id="SSF51905">
    <property type="entry name" value="FAD/NAD(P)-binding domain"/>
    <property type="match status" value="1"/>
</dbReference>
<dbReference type="FunFam" id="3.50.50.60:FF:000020">
    <property type="entry name" value="D-amino acid dehydrogenase"/>
    <property type="match status" value="1"/>
</dbReference>
<keyword evidence="3 7" id="KW-0285">Flavoprotein</keyword>
<gene>
    <name evidence="7" type="primary">dadA</name>
    <name evidence="9" type="ORF">BI364_10815</name>
</gene>
<evidence type="ECO:0000256" key="4">
    <source>
        <dbReference type="ARBA" id="ARBA00022827"/>
    </source>
</evidence>
<keyword evidence="4 7" id="KW-0274">FAD</keyword>
<accession>A0A1D8IPH9</accession>
<dbReference type="InterPro" id="IPR006076">
    <property type="entry name" value="FAD-dep_OxRdtase"/>
</dbReference>
<dbReference type="GO" id="GO:0008718">
    <property type="term" value="F:D-amino-acid dehydrogenase activity"/>
    <property type="evidence" value="ECO:0007669"/>
    <property type="project" value="UniProtKB-UniRule"/>
</dbReference>
<evidence type="ECO:0000256" key="7">
    <source>
        <dbReference type="HAMAP-Rule" id="MF_01202"/>
    </source>
</evidence>
<dbReference type="NCBIfam" id="NF001933">
    <property type="entry name" value="PRK00711.1"/>
    <property type="match status" value="1"/>
</dbReference>
<protein>
    <recommendedName>
        <fullName evidence="7">D-amino acid dehydrogenase</fullName>
        <ecNumber evidence="7">1.4.99.-</ecNumber>
    </recommendedName>
</protein>
<dbReference type="GO" id="GO:0005886">
    <property type="term" value="C:plasma membrane"/>
    <property type="evidence" value="ECO:0007669"/>
    <property type="project" value="TreeGrafter"/>
</dbReference>
<sequence length="417" mass="45186">MKVLIVGAGVIGVTSAWYLQRAGHEVTVVERQSGPALETSFANGGMVSWGYATPWAAPGVPLKALRWLFDPDAPLVMRWRSDPAQWRFVADMLRNCSAERYAINKSRLLRLGRYSHTALIELRETLGLRYDEGADGTLELFRDPSQMAGLDKELELLAEAGIPARRMSVEDCLQVEPGLARVRERLAGGLSFPGDEIGDCRKFTETLAGHCVAAGVDFRYGVNVASVRAAAGRIEGIDTDQGVVTADAYVMAAGSYAPGMLAPLGIRLPVFPVKGYSLTAPIIEPEAAPRSTMIDEARKVAITRLGDRLRVAGIAELAGFDLSLSEQRYGVIERVARDWFPDAADLSQAEYWCGLRPMTPDGPPIIGPTSYDNLFLNNGHGTLGWTLSCGSSRLLADLISGRTPEIDPDGLTFARYG</sequence>
<evidence type="ECO:0000256" key="1">
    <source>
        <dbReference type="ARBA" id="ARBA00001974"/>
    </source>
</evidence>
<dbReference type="GO" id="GO:0005737">
    <property type="term" value="C:cytoplasm"/>
    <property type="evidence" value="ECO:0007669"/>
    <property type="project" value="TreeGrafter"/>
</dbReference>
<dbReference type="KEGG" id="aprs:BI364_10815"/>
<evidence type="ECO:0000256" key="5">
    <source>
        <dbReference type="ARBA" id="ARBA00023002"/>
    </source>
</evidence>
<reference evidence="10" key="1">
    <citation type="submission" date="2016-09" db="EMBL/GenBank/DDBJ databases">
        <title>Acidihalobacter prosperus F5.</title>
        <authorList>
            <person name="Khaleque H.N."/>
            <person name="Ramsay J.P."/>
            <person name="Kaksonen A.H."/>
            <person name="Boxall N.J."/>
            <person name="Watkin E.L.J."/>
        </authorList>
    </citation>
    <scope>NUCLEOTIDE SEQUENCE [LARGE SCALE GENOMIC DNA]</scope>
    <source>
        <strain evidence="10">F5</strain>
    </source>
</reference>
<comment type="function">
    <text evidence="7">Oxidative deamination of D-amino acids.</text>
</comment>
<dbReference type="EC" id="1.4.99.-" evidence="7"/>
<proteinExistence type="inferred from homology"/>
<dbReference type="Proteomes" id="UP000095401">
    <property type="component" value="Chromosome"/>
</dbReference>
<comment type="cofactor">
    <cofactor evidence="1 7">
        <name>FAD</name>
        <dbReference type="ChEBI" id="CHEBI:57692"/>
    </cofactor>
</comment>
<organism evidence="9 10">
    <name type="scientific">Acidihalobacter yilgarnensis</name>
    <dbReference type="NCBI Taxonomy" id="2819280"/>
    <lineage>
        <taxon>Bacteria</taxon>
        <taxon>Pseudomonadati</taxon>
        <taxon>Pseudomonadota</taxon>
        <taxon>Gammaproteobacteria</taxon>
        <taxon>Chromatiales</taxon>
        <taxon>Ectothiorhodospiraceae</taxon>
        <taxon>Acidihalobacter</taxon>
    </lineage>
</organism>
<evidence type="ECO:0000259" key="8">
    <source>
        <dbReference type="Pfam" id="PF01266"/>
    </source>
</evidence>
<dbReference type="SUPFAM" id="SSF54373">
    <property type="entry name" value="FAD-linked reductases, C-terminal domain"/>
    <property type="match status" value="1"/>
</dbReference>